<evidence type="ECO:0000256" key="9">
    <source>
        <dbReference type="SAM" id="Coils"/>
    </source>
</evidence>
<evidence type="ECO:0000256" key="7">
    <source>
        <dbReference type="ARBA" id="ARBA00022840"/>
    </source>
</evidence>
<feature type="domain" description="DUF7134" evidence="12">
    <location>
        <begin position="11"/>
        <end position="160"/>
    </location>
</feature>
<dbReference type="AlphaFoldDB" id="A0A1I6A804"/>
<proteinExistence type="predicted"/>
<feature type="coiled-coil region" evidence="9">
    <location>
        <begin position="161"/>
        <end position="195"/>
    </location>
</feature>
<dbReference type="SUPFAM" id="SSF55874">
    <property type="entry name" value="ATPase domain of HSP90 chaperone/DNA topoisomerase II/histidine kinase"/>
    <property type="match status" value="1"/>
</dbReference>
<keyword evidence="6 13" id="KW-0418">Kinase</keyword>
<reference evidence="14" key="1">
    <citation type="submission" date="2016-10" db="EMBL/GenBank/DDBJ databases">
        <authorList>
            <person name="Varghese N."/>
            <person name="Submissions S."/>
        </authorList>
    </citation>
    <scope>NUCLEOTIDE SEQUENCE [LARGE SCALE GENOMIC DNA]</scope>
    <source>
        <strain evidence="14">CGMCC 4.5579</strain>
    </source>
</reference>
<evidence type="ECO:0000256" key="1">
    <source>
        <dbReference type="ARBA" id="ARBA00000085"/>
    </source>
</evidence>
<keyword evidence="8" id="KW-0902">Two-component regulatory system</keyword>
<feature type="domain" description="Signal transduction histidine kinase subgroup 3 dimerisation and phosphoacceptor" evidence="11">
    <location>
        <begin position="188"/>
        <end position="251"/>
    </location>
</feature>
<keyword evidence="4" id="KW-0808">Transferase</keyword>
<dbReference type="EC" id="2.7.13.3" evidence="2"/>
<dbReference type="Gene3D" id="1.20.5.1930">
    <property type="match status" value="1"/>
</dbReference>
<feature type="transmembrane region" description="Helical" evidence="10">
    <location>
        <begin position="44"/>
        <end position="61"/>
    </location>
</feature>
<keyword evidence="7" id="KW-0067">ATP-binding</keyword>
<evidence type="ECO:0000256" key="8">
    <source>
        <dbReference type="ARBA" id="ARBA00023012"/>
    </source>
</evidence>
<accession>A0A1I6A804</accession>
<dbReference type="GO" id="GO:0000155">
    <property type="term" value="F:phosphorelay sensor kinase activity"/>
    <property type="evidence" value="ECO:0007669"/>
    <property type="project" value="InterPro"/>
</dbReference>
<sequence length="394" mass="42099">MRQTAGGGHGRRAFVVDGAIGLLVMVAVAAAINGSLEAHARKPGLVAYAFAVGIGAVLLVRRKYPVVTLVGTLLLLFGYYLLGYSAIGVAVPAAAALYSAAEYGRLRLAIGAAVFLVIGSSAYRVLEGDDPAYLFGYELVSNVALLAATIALADSVRSRRKWRAELELRMAEAEREREREQARRLEQERLRVARDLHDVLTHTISVISLHTDVAREVLRTDPDTAEDSLRAVRAASSDAVRGLQSTLDLLRMRGGDGSEPADRHPVGGLDRLDAIVRSATDAGLDVSVRTEGQPRPLPVAVDTAAYWIVQESLTNVLRHAGARHVSVELRYGPDELAVRIADDGRGERGGRARDGWGIVGMRERAGLVGGQLRAGGNGAGGFVVQALLPLGERR</sequence>
<dbReference type="PANTHER" id="PTHR24421">
    <property type="entry name" value="NITRATE/NITRITE SENSOR PROTEIN NARX-RELATED"/>
    <property type="match status" value="1"/>
</dbReference>
<keyword evidence="14" id="KW-1185">Reference proteome</keyword>
<dbReference type="GO" id="GO:0016020">
    <property type="term" value="C:membrane"/>
    <property type="evidence" value="ECO:0007669"/>
    <property type="project" value="InterPro"/>
</dbReference>
<dbReference type="PANTHER" id="PTHR24421:SF10">
    <property type="entry name" value="NITRATE_NITRITE SENSOR PROTEIN NARQ"/>
    <property type="match status" value="1"/>
</dbReference>
<feature type="transmembrane region" description="Helical" evidence="10">
    <location>
        <begin position="12"/>
        <end position="32"/>
    </location>
</feature>
<dbReference type="OrthoDB" id="227596at2"/>
<dbReference type="RefSeq" id="WP_134046360.1">
    <property type="nucleotide sequence ID" value="NZ_FOWW01000011.1"/>
</dbReference>
<evidence type="ECO:0000256" key="6">
    <source>
        <dbReference type="ARBA" id="ARBA00022777"/>
    </source>
</evidence>
<keyword evidence="9" id="KW-0175">Coiled coil</keyword>
<keyword evidence="3" id="KW-0597">Phosphoprotein</keyword>
<dbReference type="STRING" id="587909.SAMN05421810_111159"/>
<dbReference type="GO" id="GO:0046983">
    <property type="term" value="F:protein dimerization activity"/>
    <property type="evidence" value="ECO:0007669"/>
    <property type="project" value="InterPro"/>
</dbReference>
<protein>
    <recommendedName>
        <fullName evidence="2">histidine kinase</fullName>
        <ecNumber evidence="2">2.7.13.3</ecNumber>
    </recommendedName>
</protein>
<keyword evidence="10" id="KW-0472">Membrane</keyword>
<organism evidence="13 14">
    <name type="scientific">Amycolatopsis arida</name>
    <dbReference type="NCBI Taxonomy" id="587909"/>
    <lineage>
        <taxon>Bacteria</taxon>
        <taxon>Bacillati</taxon>
        <taxon>Actinomycetota</taxon>
        <taxon>Actinomycetes</taxon>
        <taxon>Pseudonocardiales</taxon>
        <taxon>Pseudonocardiaceae</taxon>
        <taxon>Amycolatopsis</taxon>
    </lineage>
</organism>
<name>A0A1I6A804_9PSEU</name>
<evidence type="ECO:0000256" key="5">
    <source>
        <dbReference type="ARBA" id="ARBA00022741"/>
    </source>
</evidence>
<comment type="catalytic activity">
    <reaction evidence="1">
        <text>ATP + protein L-histidine = ADP + protein N-phospho-L-histidine.</text>
        <dbReference type="EC" id="2.7.13.3"/>
    </reaction>
</comment>
<dbReference type="InterPro" id="IPR011712">
    <property type="entry name" value="Sig_transdc_His_kin_sub3_dim/P"/>
</dbReference>
<dbReference type="InterPro" id="IPR036890">
    <property type="entry name" value="HATPase_C_sf"/>
</dbReference>
<dbReference type="Pfam" id="PF07730">
    <property type="entry name" value="HisKA_3"/>
    <property type="match status" value="1"/>
</dbReference>
<gene>
    <name evidence="13" type="ORF">SAMN05421810_111159</name>
</gene>
<feature type="transmembrane region" description="Helical" evidence="10">
    <location>
        <begin position="132"/>
        <end position="153"/>
    </location>
</feature>
<evidence type="ECO:0000256" key="3">
    <source>
        <dbReference type="ARBA" id="ARBA00022553"/>
    </source>
</evidence>
<keyword evidence="10" id="KW-1133">Transmembrane helix</keyword>
<dbReference type="InterPro" id="IPR055558">
    <property type="entry name" value="DUF7134"/>
</dbReference>
<evidence type="ECO:0000259" key="12">
    <source>
        <dbReference type="Pfam" id="PF23539"/>
    </source>
</evidence>
<evidence type="ECO:0000256" key="10">
    <source>
        <dbReference type="SAM" id="Phobius"/>
    </source>
</evidence>
<dbReference type="InterPro" id="IPR050482">
    <property type="entry name" value="Sensor_HK_TwoCompSys"/>
</dbReference>
<dbReference type="EMBL" id="FOWW01000011">
    <property type="protein sequence ID" value="SFQ64775.1"/>
    <property type="molecule type" value="Genomic_DNA"/>
</dbReference>
<dbReference type="Proteomes" id="UP000198727">
    <property type="component" value="Unassembled WGS sequence"/>
</dbReference>
<evidence type="ECO:0000256" key="4">
    <source>
        <dbReference type="ARBA" id="ARBA00022679"/>
    </source>
</evidence>
<evidence type="ECO:0000259" key="11">
    <source>
        <dbReference type="Pfam" id="PF07730"/>
    </source>
</evidence>
<feature type="transmembrane region" description="Helical" evidence="10">
    <location>
        <begin position="108"/>
        <end position="126"/>
    </location>
</feature>
<keyword evidence="10" id="KW-0812">Transmembrane</keyword>
<dbReference type="Pfam" id="PF23539">
    <property type="entry name" value="DUF7134"/>
    <property type="match status" value="1"/>
</dbReference>
<evidence type="ECO:0000313" key="14">
    <source>
        <dbReference type="Proteomes" id="UP000198727"/>
    </source>
</evidence>
<evidence type="ECO:0000313" key="13">
    <source>
        <dbReference type="EMBL" id="SFQ64775.1"/>
    </source>
</evidence>
<evidence type="ECO:0000256" key="2">
    <source>
        <dbReference type="ARBA" id="ARBA00012438"/>
    </source>
</evidence>
<dbReference type="GO" id="GO:0005524">
    <property type="term" value="F:ATP binding"/>
    <property type="evidence" value="ECO:0007669"/>
    <property type="project" value="UniProtKB-KW"/>
</dbReference>
<dbReference type="CDD" id="cd16917">
    <property type="entry name" value="HATPase_UhpB-NarQ-NarX-like"/>
    <property type="match status" value="1"/>
</dbReference>
<keyword evidence="5" id="KW-0547">Nucleotide-binding</keyword>
<dbReference type="Gene3D" id="3.30.565.10">
    <property type="entry name" value="Histidine kinase-like ATPase, C-terminal domain"/>
    <property type="match status" value="1"/>
</dbReference>